<evidence type="ECO:0000256" key="1">
    <source>
        <dbReference type="PROSITE-ProRule" id="PRU00473"/>
    </source>
</evidence>
<dbReference type="GO" id="GO:0016020">
    <property type="term" value="C:membrane"/>
    <property type="evidence" value="ECO:0007669"/>
    <property type="project" value="UniProtKB-UniRule"/>
</dbReference>
<dbReference type="SUPFAM" id="SSF103088">
    <property type="entry name" value="OmpA-like"/>
    <property type="match status" value="1"/>
</dbReference>
<name>A0A4Q1JS24_9GAMM</name>
<protein>
    <recommendedName>
        <fullName evidence="2">OmpA-like domain-containing protein</fullName>
    </recommendedName>
</protein>
<evidence type="ECO:0000313" key="4">
    <source>
        <dbReference type="Proteomes" id="UP000289784"/>
    </source>
</evidence>
<dbReference type="Gene3D" id="3.30.1330.60">
    <property type="entry name" value="OmpA-like domain"/>
    <property type="match status" value="1"/>
</dbReference>
<dbReference type="Proteomes" id="UP000289784">
    <property type="component" value="Unassembled WGS sequence"/>
</dbReference>
<dbReference type="InterPro" id="IPR036737">
    <property type="entry name" value="OmpA-like_sf"/>
</dbReference>
<keyword evidence="1" id="KW-0472">Membrane</keyword>
<dbReference type="EMBL" id="SAWZ01000010">
    <property type="protein sequence ID" value="RXR01480.1"/>
    <property type="molecule type" value="Genomic_DNA"/>
</dbReference>
<dbReference type="PANTHER" id="PTHR30329:SF21">
    <property type="entry name" value="LIPOPROTEIN YIAD-RELATED"/>
    <property type="match status" value="1"/>
</dbReference>
<feature type="domain" description="OmpA-like" evidence="2">
    <location>
        <begin position="29"/>
        <end position="135"/>
    </location>
</feature>
<dbReference type="InterPro" id="IPR006665">
    <property type="entry name" value="OmpA-like"/>
</dbReference>
<dbReference type="Pfam" id="PF00691">
    <property type="entry name" value="OmpA"/>
    <property type="match status" value="1"/>
</dbReference>
<organism evidence="3 4">
    <name type="scientific">Pseudoxanthomonas composti</name>
    <dbReference type="NCBI Taxonomy" id="2137479"/>
    <lineage>
        <taxon>Bacteria</taxon>
        <taxon>Pseudomonadati</taxon>
        <taxon>Pseudomonadota</taxon>
        <taxon>Gammaproteobacteria</taxon>
        <taxon>Lysobacterales</taxon>
        <taxon>Lysobacteraceae</taxon>
        <taxon>Pseudoxanthomonas</taxon>
    </lineage>
</organism>
<accession>A0A4Q1JS24</accession>
<evidence type="ECO:0000313" key="3">
    <source>
        <dbReference type="EMBL" id="RXR01480.1"/>
    </source>
</evidence>
<comment type="caution">
    <text evidence="3">The sequence shown here is derived from an EMBL/GenBank/DDBJ whole genome shotgun (WGS) entry which is preliminary data.</text>
</comment>
<dbReference type="InterPro" id="IPR050330">
    <property type="entry name" value="Bact_OuterMem_StrucFunc"/>
</dbReference>
<keyword evidence="4" id="KW-1185">Reference proteome</keyword>
<proteinExistence type="predicted"/>
<evidence type="ECO:0000259" key="2">
    <source>
        <dbReference type="PROSITE" id="PS51123"/>
    </source>
</evidence>
<dbReference type="PROSITE" id="PS51123">
    <property type="entry name" value="OMPA_2"/>
    <property type="match status" value="1"/>
</dbReference>
<sequence length="135" mass="14089">MAASSDATGLDASAELQPLIERAGGQRRAHDIAVTLPPTQLFEPDRADLRPDAIDRHLRPLADLANKTHGQLQITAHADPGGDRSAALALSKRRADAVADFLQSQGVAPDRLHTSALGAAAGSPRIEVVLPIPGT</sequence>
<gene>
    <name evidence="3" type="ORF">EPA99_15930</name>
</gene>
<dbReference type="AlphaFoldDB" id="A0A4Q1JS24"/>
<dbReference type="CDD" id="cd07185">
    <property type="entry name" value="OmpA_C-like"/>
    <property type="match status" value="1"/>
</dbReference>
<dbReference type="PANTHER" id="PTHR30329">
    <property type="entry name" value="STATOR ELEMENT OF FLAGELLAR MOTOR COMPLEX"/>
    <property type="match status" value="1"/>
</dbReference>
<reference evidence="3 4" key="1">
    <citation type="submission" date="2019-01" db="EMBL/GenBank/DDBJ databases">
        <title>Pseudoxanthomonas composti sp. nov., isolated from compost.</title>
        <authorList>
            <person name="Yang G."/>
        </authorList>
    </citation>
    <scope>NUCLEOTIDE SEQUENCE [LARGE SCALE GENOMIC DNA]</scope>
    <source>
        <strain evidence="3 4">GSS15</strain>
    </source>
</reference>